<dbReference type="PROSITE" id="PS51257">
    <property type="entry name" value="PROKAR_LIPOPROTEIN"/>
    <property type="match status" value="1"/>
</dbReference>
<keyword evidence="4" id="KW-0449">Lipoprotein</keyword>
<comment type="similarity">
    <text evidence="4">Belongs to the BamB family.</text>
</comment>
<evidence type="ECO:0000313" key="7">
    <source>
        <dbReference type="EMBL" id="MCP1676359.1"/>
    </source>
</evidence>
<dbReference type="InterPro" id="IPR017687">
    <property type="entry name" value="BamB"/>
</dbReference>
<comment type="function">
    <text evidence="4">Part of the outer membrane protein assembly complex, which is involved in assembly and insertion of beta-barrel proteins into the outer membrane.</text>
</comment>
<comment type="caution">
    <text evidence="7">The sequence shown here is derived from an EMBL/GenBank/DDBJ whole genome shotgun (WGS) entry which is preliminary data.</text>
</comment>
<keyword evidence="4" id="KW-0564">Palmitate</keyword>
<organism evidence="7 8">
    <name type="scientific">Natronocella acetinitrilica</name>
    <dbReference type="NCBI Taxonomy" id="414046"/>
    <lineage>
        <taxon>Bacteria</taxon>
        <taxon>Pseudomonadati</taxon>
        <taxon>Pseudomonadota</taxon>
        <taxon>Gammaproteobacteria</taxon>
        <taxon>Chromatiales</taxon>
        <taxon>Ectothiorhodospiraceae</taxon>
        <taxon>Natronocella</taxon>
    </lineage>
</organism>
<evidence type="ECO:0000256" key="2">
    <source>
        <dbReference type="ARBA" id="ARBA00023136"/>
    </source>
</evidence>
<dbReference type="EMBL" id="JALJXV010000009">
    <property type="protein sequence ID" value="MCP1676359.1"/>
    <property type="molecule type" value="Genomic_DNA"/>
</dbReference>
<feature type="domain" description="Pyrrolo-quinoline quinone repeat" evidence="6">
    <location>
        <begin position="75"/>
        <end position="306"/>
    </location>
</feature>
<dbReference type="Gene3D" id="2.130.10.10">
    <property type="entry name" value="YVTN repeat-like/Quinoprotein amine dehydrogenase"/>
    <property type="match status" value="1"/>
</dbReference>
<name>A0AAE3G641_9GAMM</name>
<keyword evidence="8" id="KW-1185">Reference proteome</keyword>
<dbReference type="RefSeq" id="WP_253482268.1">
    <property type="nucleotide sequence ID" value="NZ_JALJXV010000009.1"/>
</dbReference>
<gene>
    <name evidence="4" type="primary">bamB</name>
    <name evidence="7" type="ORF">J2T57_003520</name>
</gene>
<dbReference type="InterPro" id="IPR018391">
    <property type="entry name" value="PQQ_b-propeller_rpt"/>
</dbReference>
<dbReference type="AlphaFoldDB" id="A0AAE3G641"/>
<evidence type="ECO:0000256" key="5">
    <source>
        <dbReference type="SAM" id="SignalP"/>
    </source>
</evidence>
<dbReference type="GO" id="GO:0043165">
    <property type="term" value="P:Gram-negative-bacterium-type cell outer membrane assembly"/>
    <property type="evidence" value="ECO:0007669"/>
    <property type="project" value="UniProtKB-UniRule"/>
</dbReference>
<protein>
    <recommendedName>
        <fullName evidence="4">Outer membrane protein assembly factor BamB</fullName>
    </recommendedName>
</protein>
<dbReference type="InterPro" id="IPR015943">
    <property type="entry name" value="WD40/YVTN_repeat-like_dom_sf"/>
</dbReference>
<dbReference type="Proteomes" id="UP001205843">
    <property type="component" value="Unassembled WGS sequence"/>
</dbReference>
<dbReference type="HAMAP" id="MF_00923">
    <property type="entry name" value="OM_assembly_BamB"/>
    <property type="match status" value="1"/>
</dbReference>
<dbReference type="Pfam" id="PF13360">
    <property type="entry name" value="PQQ_2"/>
    <property type="match status" value="1"/>
</dbReference>
<accession>A0AAE3G641</accession>
<comment type="subunit">
    <text evidence="4">Part of the Bam complex.</text>
</comment>
<proteinExistence type="inferred from homology"/>
<dbReference type="PANTHER" id="PTHR34512:SF30">
    <property type="entry name" value="OUTER MEMBRANE PROTEIN ASSEMBLY FACTOR BAMB"/>
    <property type="match status" value="1"/>
</dbReference>
<reference evidence="7" key="1">
    <citation type="submission" date="2022-03" db="EMBL/GenBank/DDBJ databases">
        <title>Genomic Encyclopedia of Type Strains, Phase III (KMG-III): the genomes of soil and plant-associated and newly described type strains.</title>
        <authorList>
            <person name="Whitman W."/>
        </authorList>
    </citation>
    <scope>NUCLEOTIDE SEQUENCE</scope>
    <source>
        <strain evidence="7">ANL 6-2</strain>
    </source>
</reference>
<dbReference type="InterPro" id="IPR002372">
    <property type="entry name" value="PQQ_rpt_dom"/>
</dbReference>
<dbReference type="GO" id="GO:0051205">
    <property type="term" value="P:protein insertion into membrane"/>
    <property type="evidence" value="ECO:0007669"/>
    <property type="project" value="UniProtKB-UniRule"/>
</dbReference>
<keyword evidence="3 4" id="KW-0998">Cell outer membrane</keyword>
<dbReference type="InterPro" id="IPR011047">
    <property type="entry name" value="Quinoprotein_ADH-like_sf"/>
</dbReference>
<dbReference type="SUPFAM" id="SSF50998">
    <property type="entry name" value="Quinoprotein alcohol dehydrogenase-like"/>
    <property type="match status" value="1"/>
</dbReference>
<dbReference type="GO" id="GO:0009279">
    <property type="term" value="C:cell outer membrane"/>
    <property type="evidence" value="ECO:0007669"/>
    <property type="project" value="UniProtKB-SubCell"/>
</dbReference>
<comment type="subcellular location">
    <subcellularLocation>
        <location evidence="4">Cell outer membrane</location>
        <topology evidence="4">Lipid-anchor</topology>
    </subcellularLocation>
</comment>
<feature type="chain" id="PRO_5041955420" description="Outer membrane protein assembly factor BamB" evidence="5">
    <location>
        <begin position="26"/>
        <end position="384"/>
    </location>
</feature>
<evidence type="ECO:0000259" key="6">
    <source>
        <dbReference type="Pfam" id="PF13360"/>
    </source>
</evidence>
<feature type="signal peptide" evidence="5">
    <location>
        <begin position="1"/>
        <end position="25"/>
    </location>
</feature>
<dbReference type="NCBIfam" id="TIGR03300">
    <property type="entry name" value="assembly_YfgL"/>
    <property type="match status" value="1"/>
</dbReference>
<evidence type="ECO:0000313" key="8">
    <source>
        <dbReference type="Proteomes" id="UP001205843"/>
    </source>
</evidence>
<dbReference type="SMART" id="SM00564">
    <property type="entry name" value="PQQ"/>
    <property type="match status" value="7"/>
</dbReference>
<sequence length="384" mass="42172">MRRATPIVIVALALLLAACSGSPTREFPADQLTDYQQEYAVFSEWQRNTGRGLSAVGDALVPAIEEDKVVVVDRRGRLSAYRLDNGRRLWRHRLDLPVSAGPVLTDELIIVGTRDGRLVAVDRETLERRWESGVTSEVLALPAVDGDTVVVVANDGRVFALRTSTGARRWLYDRTMPPLTLRGSSAPLLTSGRVYVGLPNGRVVALNRSDGALVWEARAGIARGASDIERMRDILGDLVLQQGALFAVSYQGEVVSLDPTRGSSSWNRELSSSAGLAADRERVYVTESNGRIWALDRSSGAAIWRQDETEGLRATRPVVHGAYVVIADQRGALTWLDASTGEIRARRVLRDQPISRPPIVVDDDVIVLSDEGRLHKVSLRPQER</sequence>
<evidence type="ECO:0000256" key="1">
    <source>
        <dbReference type="ARBA" id="ARBA00022729"/>
    </source>
</evidence>
<keyword evidence="1 4" id="KW-0732">Signal</keyword>
<evidence type="ECO:0000256" key="3">
    <source>
        <dbReference type="ARBA" id="ARBA00023237"/>
    </source>
</evidence>
<keyword evidence="2 4" id="KW-0472">Membrane</keyword>
<evidence type="ECO:0000256" key="4">
    <source>
        <dbReference type="HAMAP-Rule" id="MF_00923"/>
    </source>
</evidence>
<dbReference type="PANTHER" id="PTHR34512">
    <property type="entry name" value="CELL SURFACE PROTEIN"/>
    <property type="match status" value="1"/>
</dbReference>